<dbReference type="InterPro" id="IPR027417">
    <property type="entry name" value="P-loop_NTPase"/>
</dbReference>
<gene>
    <name evidence="1" type="ORF">BSK47_03620</name>
</gene>
<dbReference type="Proteomes" id="UP000187323">
    <property type="component" value="Unassembled WGS sequence"/>
</dbReference>
<evidence type="ECO:0000313" key="2">
    <source>
        <dbReference type="Proteomes" id="UP000187323"/>
    </source>
</evidence>
<name>A0AB36JHB0_9BACL</name>
<comment type="caution">
    <text evidence="1">The sequence shown here is derived from an EMBL/GenBank/DDBJ whole genome shotgun (WGS) entry which is preliminary data.</text>
</comment>
<dbReference type="Gene3D" id="3.40.50.300">
    <property type="entry name" value="P-loop containing nucleotide triphosphate hydrolases"/>
    <property type="match status" value="1"/>
</dbReference>
<organism evidence="1 2">
    <name type="scientific">Paenibacillus odorifer</name>
    <dbReference type="NCBI Taxonomy" id="189426"/>
    <lineage>
        <taxon>Bacteria</taxon>
        <taxon>Bacillati</taxon>
        <taxon>Bacillota</taxon>
        <taxon>Bacilli</taxon>
        <taxon>Bacillales</taxon>
        <taxon>Paenibacillaceae</taxon>
        <taxon>Paenibacillus</taxon>
    </lineage>
</organism>
<accession>A0AB36JHB0</accession>
<sequence length="352" mass="41352">MTDLKKDELREGENKMNSYRWMEVGRETIKVYLYVPHSFSGMIIDILTPFYEIVLDRQPAKGFWKLILASETLEEHERDLTIINVDMSNFHEPNRKFHVNSAGRTIYFEEPQEMLWKVQIAIRLVRDITRNEYLQLDMYYFHSAMVEYLDKGICIMGGKKSGKTSTVLTLLSSGVAGFISNDDLSIRIEDGRVIGYGWPRSIAVRNDTLEAIETMRNIRIGREELNHPNNKIPVREDSTFFYPKQLASIFKGRMKKKHKVDYVIFTQFMNEGKPRITELKDAAALELLSANYEHNINKYFKEFQIFFDQPDQKELEIVLKHIVKQAKCYELHQNFNMLDESRRLIDEVILNG</sequence>
<reference evidence="1 2" key="1">
    <citation type="submission" date="2016-10" db="EMBL/GenBank/DDBJ databases">
        <title>Paenibacillus species isolates.</title>
        <authorList>
            <person name="Beno S.M."/>
        </authorList>
    </citation>
    <scope>NUCLEOTIDE SEQUENCE [LARGE SCALE GENOMIC DNA]</scope>
    <source>
        <strain evidence="1 2">FSL H7-0918</strain>
    </source>
</reference>
<evidence type="ECO:0000313" key="1">
    <source>
        <dbReference type="EMBL" id="OME23554.1"/>
    </source>
</evidence>
<protein>
    <recommendedName>
        <fullName evidence="3">Aldolase</fullName>
    </recommendedName>
</protein>
<dbReference type="EMBL" id="MPTO01000003">
    <property type="protein sequence ID" value="OME23554.1"/>
    <property type="molecule type" value="Genomic_DNA"/>
</dbReference>
<dbReference type="AlphaFoldDB" id="A0AB36JHB0"/>
<evidence type="ECO:0008006" key="3">
    <source>
        <dbReference type="Google" id="ProtNLM"/>
    </source>
</evidence>
<proteinExistence type="predicted"/>